<proteinExistence type="predicted"/>
<reference evidence="2 3" key="1">
    <citation type="journal article" date="2018" name="Front. Plant Sci.">
        <title>Red Clover (Trifolium pratense) and Zigzag Clover (T. medium) - A Picture of Genomic Similarities and Differences.</title>
        <authorList>
            <person name="Dluhosova J."/>
            <person name="Istvanek J."/>
            <person name="Nedelnik J."/>
            <person name="Repkova J."/>
        </authorList>
    </citation>
    <scope>NUCLEOTIDE SEQUENCE [LARGE SCALE GENOMIC DNA]</scope>
    <source>
        <strain evidence="3">cv. 10/8</strain>
        <tissue evidence="2">Leaf</tissue>
    </source>
</reference>
<evidence type="ECO:0000313" key="2">
    <source>
        <dbReference type="EMBL" id="MCI89465.1"/>
    </source>
</evidence>
<sequence length="44" mass="4929">MEETPSPEANGGGMKLQEAINALHNLQAKVNNMEQEREHHETKS</sequence>
<keyword evidence="3" id="KW-1185">Reference proteome</keyword>
<name>A0A392VRY9_9FABA</name>
<dbReference type="EMBL" id="LXQA011219983">
    <property type="protein sequence ID" value="MCI89465.1"/>
    <property type="molecule type" value="Genomic_DNA"/>
</dbReference>
<protein>
    <submittedName>
        <fullName evidence="2">Uncharacterized protein</fullName>
    </submittedName>
</protein>
<dbReference type="AlphaFoldDB" id="A0A392VRY9"/>
<dbReference type="Proteomes" id="UP000265520">
    <property type="component" value="Unassembled WGS sequence"/>
</dbReference>
<feature type="non-terminal residue" evidence="2">
    <location>
        <position position="44"/>
    </location>
</feature>
<feature type="coiled-coil region" evidence="1">
    <location>
        <begin position="16"/>
        <end position="43"/>
    </location>
</feature>
<evidence type="ECO:0000313" key="3">
    <source>
        <dbReference type="Proteomes" id="UP000265520"/>
    </source>
</evidence>
<organism evidence="2 3">
    <name type="scientific">Trifolium medium</name>
    <dbReference type="NCBI Taxonomy" id="97028"/>
    <lineage>
        <taxon>Eukaryota</taxon>
        <taxon>Viridiplantae</taxon>
        <taxon>Streptophyta</taxon>
        <taxon>Embryophyta</taxon>
        <taxon>Tracheophyta</taxon>
        <taxon>Spermatophyta</taxon>
        <taxon>Magnoliopsida</taxon>
        <taxon>eudicotyledons</taxon>
        <taxon>Gunneridae</taxon>
        <taxon>Pentapetalae</taxon>
        <taxon>rosids</taxon>
        <taxon>fabids</taxon>
        <taxon>Fabales</taxon>
        <taxon>Fabaceae</taxon>
        <taxon>Papilionoideae</taxon>
        <taxon>50 kb inversion clade</taxon>
        <taxon>NPAAA clade</taxon>
        <taxon>Hologalegina</taxon>
        <taxon>IRL clade</taxon>
        <taxon>Trifolieae</taxon>
        <taxon>Trifolium</taxon>
    </lineage>
</organism>
<accession>A0A392VRY9</accession>
<evidence type="ECO:0000256" key="1">
    <source>
        <dbReference type="SAM" id="Coils"/>
    </source>
</evidence>
<comment type="caution">
    <text evidence="2">The sequence shown here is derived from an EMBL/GenBank/DDBJ whole genome shotgun (WGS) entry which is preliminary data.</text>
</comment>
<keyword evidence="1" id="KW-0175">Coiled coil</keyword>